<keyword evidence="1 4" id="KW-0560">Oxidoreductase</keyword>
<gene>
    <name evidence="4 6" type="primary">msrA</name>
    <name evidence="6" type="ORF">RM532_04490</name>
</gene>
<evidence type="ECO:0000313" key="7">
    <source>
        <dbReference type="Proteomes" id="UP001251857"/>
    </source>
</evidence>
<comment type="caution">
    <text evidence="6">The sequence shown here is derived from an EMBL/GenBank/DDBJ whole genome shotgun (WGS) entry which is preliminary data.</text>
</comment>
<dbReference type="NCBIfam" id="TIGR00401">
    <property type="entry name" value="msrA"/>
    <property type="match status" value="1"/>
</dbReference>
<evidence type="ECO:0000256" key="4">
    <source>
        <dbReference type="HAMAP-Rule" id="MF_01401"/>
    </source>
</evidence>
<dbReference type="Proteomes" id="UP001251857">
    <property type="component" value="Unassembled WGS sequence"/>
</dbReference>
<dbReference type="RefSeq" id="WP_311651964.1">
    <property type="nucleotide sequence ID" value="NZ_JAVRIB010000003.1"/>
</dbReference>
<reference evidence="6 7" key="1">
    <citation type="submission" date="2023-09" db="EMBL/GenBank/DDBJ databases">
        <authorList>
            <person name="Rey-Velasco X."/>
        </authorList>
    </citation>
    <scope>NUCLEOTIDE SEQUENCE [LARGE SCALE GENOMIC DNA]</scope>
    <source>
        <strain evidence="6 7">W335</strain>
    </source>
</reference>
<dbReference type="EMBL" id="JAVRIB010000003">
    <property type="protein sequence ID" value="MDT0634208.1"/>
    <property type="molecule type" value="Genomic_DNA"/>
</dbReference>
<dbReference type="PANTHER" id="PTHR43774:SF1">
    <property type="entry name" value="PEPTIDE METHIONINE SULFOXIDE REDUCTASE MSRA 2"/>
    <property type="match status" value="1"/>
</dbReference>
<dbReference type="GO" id="GO:0008113">
    <property type="term" value="F:peptide-methionine (S)-S-oxide reductase activity"/>
    <property type="evidence" value="ECO:0007669"/>
    <property type="project" value="UniProtKB-EC"/>
</dbReference>
<feature type="domain" description="Peptide methionine sulphoxide reductase MsrA" evidence="5">
    <location>
        <begin position="20"/>
        <end position="172"/>
    </location>
</feature>
<dbReference type="PANTHER" id="PTHR43774">
    <property type="entry name" value="PEPTIDE METHIONINE SULFOXIDE REDUCTASE"/>
    <property type="match status" value="1"/>
</dbReference>
<comment type="catalytic activity">
    <reaction evidence="3 4">
        <text>[thioredoxin]-disulfide + L-methionine + H2O = L-methionine (S)-S-oxide + [thioredoxin]-dithiol</text>
        <dbReference type="Rhea" id="RHEA:19993"/>
        <dbReference type="Rhea" id="RHEA-COMP:10698"/>
        <dbReference type="Rhea" id="RHEA-COMP:10700"/>
        <dbReference type="ChEBI" id="CHEBI:15377"/>
        <dbReference type="ChEBI" id="CHEBI:29950"/>
        <dbReference type="ChEBI" id="CHEBI:50058"/>
        <dbReference type="ChEBI" id="CHEBI:57844"/>
        <dbReference type="ChEBI" id="CHEBI:58772"/>
        <dbReference type="EC" id="1.8.4.11"/>
    </reaction>
</comment>
<keyword evidence="7" id="KW-1185">Reference proteome</keyword>
<comment type="catalytic activity">
    <reaction evidence="2 4">
        <text>L-methionyl-[protein] + [thioredoxin]-disulfide + H2O = L-methionyl-(S)-S-oxide-[protein] + [thioredoxin]-dithiol</text>
        <dbReference type="Rhea" id="RHEA:14217"/>
        <dbReference type="Rhea" id="RHEA-COMP:10698"/>
        <dbReference type="Rhea" id="RHEA-COMP:10700"/>
        <dbReference type="Rhea" id="RHEA-COMP:12313"/>
        <dbReference type="Rhea" id="RHEA-COMP:12315"/>
        <dbReference type="ChEBI" id="CHEBI:15377"/>
        <dbReference type="ChEBI" id="CHEBI:16044"/>
        <dbReference type="ChEBI" id="CHEBI:29950"/>
        <dbReference type="ChEBI" id="CHEBI:44120"/>
        <dbReference type="ChEBI" id="CHEBI:50058"/>
        <dbReference type="EC" id="1.8.4.11"/>
    </reaction>
</comment>
<comment type="function">
    <text evidence="4">Has an important function as a repair enzyme for proteins that have been inactivated by oxidation. Catalyzes the reversible oxidation-reduction of methionine sulfoxide in proteins to methionine.</text>
</comment>
<evidence type="ECO:0000256" key="2">
    <source>
        <dbReference type="ARBA" id="ARBA00047806"/>
    </source>
</evidence>
<proteinExistence type="inferred from homology"/>
<dbReference type="SUPFAM" id="SSF55068">
    <property type="entry name" value="Peptide methionine sulfoxide reductase"/>
    <property type="match status" value="1"/>
</dbReference>
<accession>A0ABU3BY29</accession>
<evidence type="ECO:0000256" key="3">
    <source>
        <dbReference type="ARBA" id="ARBA00048782"/>
    </source>
</evidence>
<comment type="similarity">
    <text evidence="4">Belongs to the MsrA Met sulfoxide reductase family.</text>
</comment>
<evidence type="ECO:0000259" key="5">
    <source>
        <dbReference type="Pfam" id="PF01625"/>
    </source>
</evidence>
<sequence>MSSIPDPETDLPAEQDRGDVVLAAGCFWCVEAVFQALAGVTDVTSGYAGGDAETANYQAVCTGRTGHAEVIRVRYDPAVVSFGTLLKVFFGVAHDPTQLNRQGNDLGPQYRSAVFVADDQQRQVAEAYIAQLDRSGVFGAPIATRIESLTAFHEAEAYHQDFAINNPSQPYVCMVAQPKLDKLARQFPDQLAGD</sequence>
<dbReference type="EC" id="1.8.4.11" evidence="4"/>
<organism evidence="6 7">
    <name type="scientific">Spectribacter hydrogenoxidans</name>
    <dbReference type="NCBI Taxonomy" id="3075608"/>
    <lineage>
        <taxon>Bacteria</taxon>
        <taxon>Pseudomonadati</taxon>
        <taxon>Pseudomonadota</taxon>
        <taxon>Gammaproteobacteria</taxon>
        <taxon>Salinisphaerales</taxon>
        <taxon>Salinisphaeraceae</taxon>
        <taxon>Spectribacter</taxon>
    </lineage>
</organism>
<evidence type="ECO:0000256" key="1">
    <source>
        <dbReference type="ARBA" id="ARBA00023002"/>
    </source>
</evidence>
<dbReference type="InterPro" id="IPR036509">
    <property type="entry name" value="Met_Sox_Rdtase_MsrA_sf"/>
</dbReference>
<dbReference type="InterPro" id="IPR002569">
    <property type="entry name" value="Met_Sox_Rdtase_MsrA_dom"/>
</dbReference>
<dbReference type="Gene3D" id="3.30.1060.10">
    <property type="entry name" value="Peptide methionine sulphoxide reductase MsrA"/>
    <property type="match status" value="1"/>
</dbReference>
<evidence type="ECO:0000313" key="6">
    <source>
        <dbReference type="EMBL" id="MDT0634208.1"/>
    </source>
</evidence>
<dbReference type="Pfam" id="PF01625">
    <property type="entry name" value="PMSR"/>
    <property type="match status" value="1"/>
</dbReference>
<protein>
    <recommendedName>
        <fullName evidence="4">Peptide methionine sulfoxide reductase MsrA</fullName>
        <shortName evidence="4">Protein-methionine-S-oxide reductase</shortName>
        <ecNumber evidence="4">1.8.4.11</ecNumber>
    </recommendedName>
    <alternativeName>
        <fullName evidence="4">Peptide-methionine (S)-S-oxide reductase</fullName>
        <shortName evidence="4">Peptide Met(O) reductase</shortName>
    </alternativeName>
</protein>
<dbReference type="HAMAP" id="MF_01401">
    <property type="entry name" value="MsrA"/>
    <property type="match status" value="1"/>
</dbReference>
<name>A0ABU3BY29_9GAMM</name>
<feature type="active site" evidence="4">
    <location>
        <position position="26"/>
    </location>
</feature>